<dbReference type="Proteomes" id="UP000252733">
    <property type="component" value="Unassembled WGS sequence"/>
</dbReference>
<dbReference type="STRING" id="1168289.GCA_000259075_02910"/>
<dbReference type="EMBL" id="QPIZ01000008">
    <property type="protein sequence ID" value="RCW36657.1"/>
    <property type="molecule type" value="Genomic_DNA"/>
</dbReference>
<gene>
    <name evidence="4" type="ORF">DFO77_10899</name>
</gene>
<name>A0A2T0XDE4_9BACT</name>
<dbReference type="Pfam" id="PF07687">
    <property type="entry name" value="M20_dimer"/>
    <property type="match status" value="1"/>
</dbReference>
<dbReference type="PIRSF" id="PIRSF005962">
    <property type="entry name" value="Pept_M20D_amidohydro"/>
    <property type="match status" value="1"/>
</dbReference>
<evidence type="ECO:0000256" key="1">
    <source>
        <dbReference type="ARBA" id="ARBA00022801"/>
    </source>
</evidence>
<dbReference type="Gene3D" id="3.30.70.360">
    <property type="match status" value="1"/>
</dbReference>
<dbReference type="InterPro" id="IPR036264">
    <property type="entry name" value="Bact_exopeptidase_dim_dom"/>
</dbReference>
<feature type="binding site" evidence="2">
    <location>
        <position position="169"/>
    </location>
    <ligand>
        <name>Mn(2+)</name>
        <dbReference type="ChEBI" id="CHEBI:29035"/>
        <label>2</label>
    </ligand>
</feature>
<dbReference type="AlphaFoldDB" id="A0A2T0XDE4"/>
<keyword evidence="2" id="KW-0464">Manganese</keyword>
<evidence type="ECO:0000256" key="2">
    <source>
        <dbReference type="PIRSR" id="PIRSR005962-1"/>
    </source>
</evidence>
<protein>
    <submittedName>
        <fullName evidence="4">Amidohydrolase</fullName>
    </submittedName>
</protein>
<feature type="binding site" evidence="2">
    <location>
        <position position="367"/>
    </location>
    <ligand>
        <name>Mn(2+)</name>
        <dbReference type="ChEBI" id="CHEBI:29035"/>
        <label>2</label>
    </ligand>
</feature>
<feature type="binding site" evidence="2">
    <location>
        <position position="106"/>
    </location>
    <ligand>
        <name>Mn(2+)</name>
        <dbReference type="ChEBI" id="CHEBI:29035"/>
        <label>2</label>
    </ligand>
</feature>
<dbReference type="RefSeq" id="WP_106153812.1">
    <property type="nucleotide sequence ID" value="NZ_PVTS01000013.1"/>
</dbReference>
<comment type="cofactor">
    <cofactor evidence="2">
        <name>Mn(2+)</name>
        <dbReference type="ChEBI" id="CHEBI:29035"/>
    </cofactor>
    <text evidence="2">The Mn(2+) ion enhances activity.</text>
</comment>
<reference evidence="4 5" key="1">
    <citation type="submission" date="2018-07" db="EMBL/GenBank/DDBJ databases">
        <title>Freshwater and sediment microbial communities from various areas in North America, analyzing microbe dynamics in response to fracking.</title>
        <authorList>
            <person name="Lamendella R."/>
        </authorList>
    </citation>
    <scope>NUCLEOTIDE SEQUENCE [LARGE SCALE GENOMIC DNA]</scope>
    <source>
        <strain evidence="4 5">160A</strain>
    </source>
</reference>
<evidence type="ECO:0000313" key="5">
    <source>
        <dbReference type="Proteomes" id="UP000252733"/>
    </source>
</evidence>
<dbReference type="GO" id="GO:0050118">
    <property type="term" value="F:N-acetyldiaminopimelate deacetylase activity"/>
    <property type="evidence" value="ECO:0007669"/>
    <property type="project" value="UniProtKB-ARBA"/>
</dbReference>
<keyword evidence="2" id="KW-0479">Metal-binding</keyword>
<keyword evidence="1 4" id="KW-0378">Hydrolase</keyword>
<evidence type="ECO:0000313" key="4">
    <source>
        <dbReference type="EMBL" id="RCW36657.1"/>
    </source>
</evidence>
<dbReference type="InterPro" id="IPR002933">
    <property type="entry name" value="Peptidase_M20"/>
</dbReference>
<accession>A0A2T0XDE4</accession>
<dbReference type="OrthoDB" id="9776731at2"/>
<comment type="caution">
    <text evidence="4">The sequence shown here is derived from an EMBL/GenBank/DDBJ whole genome shotgun (WGS) entry which is preliminary data.</text>
</comment>
<dbReference type="NCBIfam" id="TIGR01891">
    <property type="entry name" value="amidohydrolases"/>
    <property type="match status" value="1"/>
</dbReference>
<sequence length="395" mass="43344">MDKLKQLIQSLTDEKFEKIIGHRRHIHQHPELSFQEHKTSDYVADELKKLGIPFKQGYAGTGIVATIEGTGKGKTVALRADMDALPIQEETSLPFASVNKGVMHACGHDAHTSALLGAAEILSTLKEHWKGTVLLIFQPGEEMFPGGAGLMLKEGALDDPKPDLVIGQHVLPDMPAGHVGFKPGMYMASGDEVYLTVKGKGGHAALPHTLNDTILIASSIIVALQQIVSRIVPASIPTVLSFGKIEGLGATNIIPEKVEIAGTLRTMNEEWRIIIQNKIKEIAEGTAKAMGAECEVDIKHGYPVVHNHEQSTKDALTFAREFLDPKNVEEMDIRMTAEDFGYYTHRFPSVFYRFGVGQKNGKTGALHTPRLNINEESLKTATEMLSWLAVRFLNQ</sequence>
<feature type="binding site" evidence="2">
    <location>
        <position position="142"/>
    </location>
    <ligand>
        <name>Mn(2+)</name>
        <dbReference type="ChEBI" id="CHEBI:29035"/>
        <label>2</label>
    </ligand>
</feature>
<dbReference type="SUPFAM" id="SSF55031">
    <property type="entry name" value="Bacterial exopeptidase dimerisation domain"/>
    <property type="match status" value="1"/>
</dbReference>
<keyword evidence="5" id="KW-1185">Reference proteome</keyword>
<organism evidence="4 5">
    <name type="scientific">Marinilabilia salmonicolor</name>
    <dbReference type="NCBI Taxonomy" id="989"/>
    <lineage>
        <taxon>Bacteria</taxon>
        <taxon>Pseudomonadati</taxon>
        <taxon>Bacteroidota</taxon>
        <taxon>Bacteroidia</taxon>
        <taxon>Marinilabiliales</taxon>
        <taxon>Marinilabiliaceae</taxon>
        <taxon>Marinilabilia</taxon>
    </lineage>
</organism>
<dbReference type="InterPro" id="IPR011650">
    <property type="entry name" value="Peptidase_M20_dimer"/>
</dbReference>
<dbReference type="Gene3D" id="3.40.630.10">
    <property type="entry name" value="Zn peptidases"/>
    <property type="match status" value="1"/>
</dbReference>
<proteinExistence type="predicted"/>
<dbReference type="InterPro" id="IPR017439">
    <property type="entry name" value="Amidohydrolase"/>
</dbReference>
<dbReference type="FunFam" id="3.30.70.360:FF:000001">
    <property type="entry name" value="N-acetyldiaminopimelate deacetylase"/>
    <property type="match status" value="1"/>
</dbReference>
<dbReference type="CDD" id="cd03886">
    <property type="entry name" value="M20_Acy1"/>
    <property type="match status" value="1"/>
</dbReference>
<evidence type="ECO:0000259" key="3">
    <source>
        <dbReference type="Pfam" id="PF07687"/>
    </source>
</evidence>
<dbReference type="Pfam" id="PF01546">
    <property type="entry name" value="Peptidase_M20"/>
    <property type="match status" value="1"/>
</dbReference>
<dbReference type="SUPFAM" id="SSF53187">
    <property type="entry name" value="Zn-dependent exopeptidases"/>
    <property type="match status" value="1"/>
</dbReference>
<dbReference type="GO" id="GO:0019877">
    <property type="term" value="P:diaminopimelate biosynthetic process"/>
    <property type="evidence" value="ECO:0007669"/>
    <property type="project" value="UniProtKB-ARBA"/>
</dbReference>
<dbReference type="PANTHER" id="PTHR11014">
    <property type="entry name" value="PEPTIDASE M20 FAMILY MEMBER"/>
    <property type="match status" value="1"/>
</dbReference>
<feature type="binding site" evidence="2">
    <location>
        <position position="108"/>
    </location>
    <ligand>
        <name>Mn(2+)</name>
        <dbReference type="ChEBI" id="CHEBI:29035"/>
        <label>2</label>
    </ligand>
</feature>
<feature type="domain" description="Peptidase M20 dimerisation" evidence="3">
    <location>
        <begin position="193"/>
        <end position="288"/>
    </location>
</feature>
<dbReference type="GO" id="GO:0046872">
    <property type="term" value="F:metal ion binding"/>
    <property type="evidence" value="ECO:0007669"/>
    <property type="project" value="UniProtKB-KW"/>
</dbReference>
<dbReference type="PANTHER" id="PTHR11014:SF63">
    <property type="entry name" value="METALLOPEPTIDASE, PUTATIVE (AFU_ORTHOLOGUE AFUA_6G09600)-RELATED"/>
    <property type="match status" value="1"/>
</dbReference>